<dbReference type="AlphaFoldDB" id="A0A223P3B1"/>
<gene>
    <name evidence="1" type="ORF">MuYL_4647</name>
</gene>
<sequence>MRNKWNRWNKMEQDGTRLFYLQKAPVFAANPALCLHCGTKVEQVYLVF</sequence>
<reference evidence="1 2" key="1">
    <citation type="submission" date="2017-08" db="EMBL/GenBank/DDBJ databases">
        <title>Complete genome sequence of Mucilaginibacter sp. strain BJC16-A31.</title>
        <authorList>
            <consortium name="Henan University of Science and Technology"/>
            <person name="You X."/>
        </authorList>
    </citation>
    <scope>NUCLEOTIDE SEQUENCE [LARGE SCALE GENOMIC DNA]</scope>
    <source>
        <strain evidence="1 2">BJC16-A31</strain>
    </source>
</reference>
<name>A0A223P3B1_9SPHI</name>
<dbReference type="KEGG" id="muc:MuYL_4647"/>
<evidence type="ECO:0000313" key="1">
    <source>
        <dbReference type="EMBL" id="ASU36530.1"/>
    </source>
</evidence>
<protein>
    <submittedName>
        <fullName evidence="1">Uncharacterized protein</fullName>
    </submittedName>
</protein>
<keyword evidence="2" id="KW-1185">Reference proteome</keyword>
<dbReference type="EMBL" id="CP022743">
    <property type="protein sequence ID" value="ASU36530.1"/>
    <property type="molecule type" value="Genomic_DNA"/>
</dbReference>
<evidence type="ECO:0000313" key="2">
    <source>
        <dbReference type="Proteomes" id="UP000215002"/>
    </source>
</evidence>
<organism evidence="1 2">
    <name type="scientific">Mucilaginibacter xinganensis</name>
    <dbReference type="NCBI Taxonomy" id="1234841"/>
    <lineage>
        <taxon>Bacteria</taxon>
        <taxon>Pseudomonadati</taxon>
        <taxon>Bacteroidota</taxon>
        <taxon>Sphingobacteriia</taxon>
        <taxon>Sphingobacteriales</taxon>
        <taxon>Sphingobacteriaceae</taxon>
        <taxon>Mucilaginibacter</taxon>
    </lineage>
</organism>
<accession>A0A223P3B1</accession>
<dbReference type="Proteomes" id="UP000215002">
    <property type="component" value="Chromosome"/>
</dbReference>
<proteinExistence type="predicted"/>